<dbReference type="Proteomes" id="UP000030647">
    <property type="component" value="Unassembled WGS sequence"/>
</dbReference>
<dbReference type="STRING" id="1231336.L248_2345"/>
<name>U4TN49_9LACO</name>
<dbReference type="eggNOG" id="ENOG50343B1">
    <property type="taxonomic scope" value="Bacteria"/>
</dbReference>
<sequence>MAWLMLALNVVLLILIGTMHNMAAMWLMGIIMTLDSVASLVALYRHPQNH</sequence>
<evidence type="ECO:0000313" key="2">
    <source>
        <dbReference type="Proteomes" id="UP000030647"/>
    </source>
</evidence>
<dbReference type="HOGENOM" id="CLU_208486_0_0_9"/>
<accession>U4TN49</accession>
<organism evidence="1 2">
    <name type="scientific">Schleiferilactobacillus shenzhenensis LY-73</name>
    <dbReference type="NCBI Taxonomy" id="1231336"/>
    <lineage>
        <taxon>Bacteria</taxon>
        <taxon>Bacillati</taxon>
        <taxon>Bacillota</taxon>
        <taxon>Bacilli</taxon>
        <taxon>Lactobacillales</taxon>
        <taxon>Lactobacillaceae</taxon>
        <taxon>Schleiferilactobacillus</taxon>
    </lineage>
</organism>
<gene>
    <name evidence="1" type="ORF">L248_2345</name>
</gene>
<reference evidence="2" key="1">
    <citation type="journal article" date="2013" name="Genome Announc.">
        <title>Whole-Genome Sequencing of Lactobacillus shenzhenensis Strain LY-73T.</title>
        <authorList>
            <person name="Lin Z."/>
            <person name="Liu Z."/>
            <person name="Yang R."/>
            <person name="Zou Y."/>
            <person name="Wan D."/>
            <person name="Chen J."/>
            <person name="Guo M."/>
            <person name="Zhao J."/>
            <person name="Fang C."/>
            <person name="Yang R."/>
            <person name="Liu F."/>
        </authorList>
    </citation>
    <scope>NUCLEOTIDE SEQUENCE [LARGE SCALE GENOMIC DNA]</scope>
    <source>
        <strain evidence="2">LY-73</strain>
    </source>
</reference>
<protein>
    <submittedName>
        <fullName evidence="1">Uncharacterized protein</fullName>
    </submittedName>
</protein>
<proteinExistence type="predicted"/>
<evidence type="ECO:0000313" key="1">
    <source>
        <dbReference type="EMBL" id="ERL65659.1"/>
    </source>
</evidence>
<dbReference type="AlphaFoldDB" id="U4TN49"/>
<keyword evidence="2" id="KW-1185">Reference proteome</keyword>
<dbReference type="EMBL" id="KI271585">
    <property type="protein sequence ID" value="ERL65659.1"/>
    <property type="molecule type" value="Genomic_DNA"/>
</dbReference>